<organism evidence="1 2">
    <name type="scientific">Chamaesiphon polymorphus CCALA 037</name>
    <dbReference type="NCBI Taxonomy" id="2107692"/>
    <lineage>
        <taxon>Bacteria</taxon>
        <taxon>Bacillati</taxon>
        <taxon>Cyanobacteriota</taxon>
        <taxon>Cyanophyceae</taxon>
        <taxon>Gomontiellales</taxon>
        <taxon>Chamaesiphonaceae</taxon>
        <taxon>Chamaesiphon</taxon>
    </lineage>
</organism>
<proteinExistence type="predicted"/>
<gene>
    <name evidence="1" type="ORF">C7B77_28970</name>
</gene>
<protein>
    <submittedName>
        <fullName evidence="1">IS5/IS1182 family transposase</fullName>
    </submittedName>
</protein>
<sequence length="38" mass="4555">FGWLSWCRRLSRDREGLPATSEAWIHIAMIRIMVRRLA</sequence>
<keyword evidence="2" id="KW-1185">Reference proteome</keyword>
<dbReference type="AlphaFoldDB" id="A0A2T1F472"/>
<comment type="caution">
    <text evidence="1">The sequence shown here is derived from an EMBL/GenBank/DDBJ whole genome shotgun (WGS) entry which is preliminary data.</text>
</comment>
<dbReference type="Proteomes" id="UP000238937">
    <property type="component" value="Unassembled WGS sequence"/>
</dbReference>
<feature type="non-terminal residue" evidence="1">
    <location>
        <position position="1"/>
    </location>
</feature>
<evidence type="ECO:0000313" key="1">
    <source>
        <dbReference type="EMBL" id="PSB39736.1"/>
    </source>
</evidence>
<accession>A0A2T1F472</accession>
<dbReference type="EMBL" id="PVWO01000754">
    <property type="protein sequence ID" value="PSB39736.1"/>
    <property type="molecule type" value="Genomic_DNA"/>
</dbReference>
<reference evidence="1 2" key="1">
    <citation type="submission" date="2018-03" db="EMBL/GenBank/DDBJ databases">
        <title>The ancient ancestry and fast evolution of plastids.</title>
        <authorList>
            <person name="Moore K.R."/>
            <person name="Magnabosco C."/>
            <person name="Momper L."/>
            <person name="Gold D.A."/>
            <person name="Bosak T."/>
            <person name="Fournier G.P."/>
        </authorList>
    </citation>
    <scope>NUCLEOTIDE SEQUENCE [LARGE SCALE GENOMIC DNA]</scope>
    <source>
        <strain evidence="1 2">CCALA 037</strain>
    </source>
</reference>
<evidence type="ECO:0000313" key="2">
    <source>
        <dbReference type="Proteomes" id="UP000238937"/>
    </source>
</evidence>
<name>A0A2T1F472_9CYAN</name>